<feature type="domain" description="RAVE complex protein Rav1 C-terminal" evidence="3">
    <location>
        <begin position="132"/>
        <end position="428"/>
    </location>
</feature>
<dbReference type="GO" id="GO:0007035">
    <property type="term" value="P:vacuolar acidification"/>
    <property type="evidence" value="ECO:0007669"/>
    <property type="project" value="TreeGrafter"/>
</dbReference>
<dbReference type="Pfam" id="PF12234">
    <property type="entry name" value="Rav1p_C"/>
    <property type="match status" value="1"/>
</dbReference>
<evidence type="ECO:0000256" key="2">
    <source>
        <dbReference type="SAM" id="MobiDB-lite"/>
    </source>
</evidence>
<keyword evidence="5" id="KW-1185">Reference proteome</keyword>
<evidence type="ECO:0000259" key="3">
    <source>
        <dbReference type="Pfam" id="PF12234"/>
    </source>
</evidence>
<dbReference type="PANTHER" id="PTHR13950:SF9">
    <property type="entry name" value="RABCONNECTIN-3A"/>
    <property type="match status" value="1"/>
</dbReference>
<accession>A0A9P1J317</accession>
<dbReference type="EMBL" id="CANHGI010000006">
    <property type="protein sequence ID" value="CAI5454853.1"/>
    <property type="molecule type" value="Genomic_DNA"/>
</dbReference>
<dbReference type="Proteomes" id="UP001152747">
    <property type="component" value="Unassembled WGS sequence"/>
</dbReference>
<feature type="region of interest" description="Disordered" evidence="2">
    <location>
        <begin position="1020"/>
        <end position="1047"/>
    </location>
</feature>
<dbReference type="Pfam" id="PF00400">
    <property type="entry name" value="WD40"/>
    <property type="match status" value="3"/>
</dbReference>
<organism evidence="4 5">
    <name type="scientific">Caenorhabditis angaria</name>
    <dbReference type="NCBI Taxonomy" id="860376"/>
    <lineage>
        <taxon>Eukaryota</taxon>
        <taxon>Metazoa</taxon>
        <taxon>Ecdysozoa</taxon>
        <taxon>Nematoda</taxon>
        <taxon>Chromadorea</taxon>
        <taxon>Rhabditida</taxon>
        <taxon>Rhabditina</taxon>
        <taxon>Rhabditomorpha</taxon>
        <taxon>Rhabditoidea</taxon>
        <taxon>Rhabditidae</taxon>
        <taxon>Peloderinae</taxon>
        <taxon>Caenorhabditis</taxon>
    </lineage>
</organism>
<proteinExistence type="predicted"/>
<dbReference type="PROSITE" id="PS50082">
    <property type="entry name" value="WD_REPEATS_2"/>
    <property type="match status" value="2"/>
</dbReference>
<feature type="region of interest" description="Disordered" evidence="2">
    <location>
        <begin position="536"/>
        <end position="560"/>
    </location>
</feature>
<dbReference type="InterPro" id="IPR036322">
    <property type="entry name" value="WD40_repeat_dom_sf"/>
</dbReference>
<dbReference type="GO" id="GO:0043291">
    <property type="term" value="C:RAVE complex"/>
    <property type="evidence" value="ECO:0007669"/>
    <property type="project" value="TreeGrafter"/>
</dbReference>
<dbReference type="SMART" id="SM00320">
    <property type="entry name" value="WD40"/>
    <property type="match status" value="5"/>
</dbReference>
<feature type="region of interest" description="Disordered" evidence="2">
    <location>
        <begin position="19"/>
        <end position="43"/>
    </location>
</feature>
<dbReference type="InterPro" id="IPR001680">
    <property type="entry name" value="WD40_rpt"/>
</dbReference>
<gene>
    <name evidence="4" type="ORF">CAMP_LOCUS17490</name>
</gene>
<dbReference type="OrthoDB" id="342131at2759"/>
<reference evidence="4" key="1">
    <citation type="submission" date="2022-11" db="EMBL/GenBank/DDBJ databases">
        <authorList>
            <person name="Kikuchi T."/>
        </authorList>
    </citation>
    <scope>NUCLEOTIDE SEQUENCE</scope>
    <source>
        <strain evidence="4">PS1010</strain>
    </source>
</reference>
<feature type="compositionally biased region" description="Basic and acidic residues" evidence="2">
    <location>
        <begin position="551"/>
        <end position="560"/>
    </location>
</feature>
<dbReference type="InterPro" id="IPR052208">
    <property type="entry name" value="DmX-like/RAVE_component"/>
</dbReference>
<feature type="compositionally biased region" description="Acidic residues" evidence="2">
    <location>
        <begin position="541"/>
        <end position="550"/>
    </location>
</feature>
<evidence type="ECO:0000313" key="5">
    <source>
        <dbReference type="Proteomes" id="UP001152747"/>
    </source>
</evidence>
<dbReference type="PANTHER" id="PTHR13950">
    <property type="entry name" value="RABCONNECTIN-RELATED"/>
    <property type="match status" value="1"/>
</dbReference>
<dbReference type="Gene3D" id="2.130.10.10">
    <property type="entry name" value="YVTN repeat-like/Quinoprotein amine dehydrogenase"/>
    <property type="match status" value="2"/>
</dbReference>
<feature type="region of interest" description="Disordered" evidence="2">
    <location>
        <begin position="937"/>
        <end position="968"/>
    </location>
</feature>
<dbReference type="InterPro" id="IPR015943">
    <property type="entry name" value="WD40/YVTN_repeat-like_dom_sf"/>
</dbReference>
<feature type="repeat" description="WD" evidence="1">
    <location>
        <begin position="1311"/>
        <end position="1343"/>
    </location>
</feature>
<feature type="compositionally biased region" description="Acidic residues" evidence="2">
    <location>
        <begin position="1029"/>
        <end position="1047"/>
    </location>
</feature>
<sequence length="1595" mass="180119">MSKESNGYDDLFEDDAVQENLDDMLKDDNSSGGGRSRHQSVGSDVLKQDTAVATVFTAKHYRKLTELLTHTHLPGLSSVDQMHLLAIADTLSHFTSDVIDKLTQANAAMQPVVQSVLGDATAGGYATAAAGVETVDECGLRYLMAMKQHEYLLVCLPFKQRMELKKLGLSFSHIIWAQHSETETELLNAVPGMQKSNPTWEELRSLGIAWWLKNTASLKICVEKLAKAAFQQNQDPMDASLFYLALRKKNVLTHLFKSARNQMMSEFFMNDFNSEHWKKVAAKNAFVLMSKQRFQHAAAFFLLSGSLKDAIQTILAKCNDLQLALVVLRLYETDYEAQQAIIKDILCREVLGMSSDEFEQQRGKTDDDATLSVHASKEPFERSMAFWMLKDYTRAAHTLVQEAHTTRSTTSLSDIFNFYSYLRKHPLVVRQRLTDAGAQVGSTEKFLAVGKQLENIVTPPERRLFFRTAAEHMARGCPMLSLDVLSRLPKRISMVQDYDEALKILLGGNQSSEPVVLETVENVDWSAPTDVVEKDELSLDWSDDEDEETKEEEKPKEVVENVEQRQITFDTNLEINTNDPMCKLVGAIDILAQHMKFVASLRILTEELSTLASGFEVDGGQLRYQLFNWLEKEVEVLKGNCDYRVNINPDENENFNEDDSILEISCDENHPTLHEALKNDRNEMIARMKLCSRRRKWLTANQKLLRSFTSFCALHSAQNHRLTSALMELLLLLLDVQKDTGFQHISEPIPDMNTFPLLEASVSSTKMFVSSPLAFIENQCSDLLKTVCEMQDVPDMTNGLQKCYMLYNLSQGLSSCLYQSLCDVDQIFSSSHRFDGKPGILTKRTRTTSYSSSDLRVTTAPVKWPGVESLVALLTREKDDEAPHLRLLIVESFVAITMSLFCFALSAYDSRWLYRLSAHEIDPVKFGLIFGGGGEKRFKTVPPSRPPRPQVPRVKKTSESEPADGNTLRSRLNLRVFGPESVPTPPHVQHSPINEQTITRWVPPHKNIVQMFAERPYVPGSEDMGINYDSDEEDHEDEYDDDDDDEDVLKCENATPNSFAWQLLRLALIEQQLQRLKQFLILAGYDPNDIPGIAPRVEAVLRLLDSWIQQQHQLLKNYPGGIPADLLPDMLLDMSDQHLAASMKKYSVIVKKNNTPFESDDRKIQPIQRLWAFLVREDHLQNVFIRYIFARQCLMENGPERIDMLAGIEHTTLPEAYKIIQKDNEPIVAFACNQEHSGGLIVVSNGRELQEMDMSDVFKDQMDSSSWMWNRAELDMNNIHTKRDAIRDNDDYQIFTETSNSQNPRNTNVILKRSIGGVRRIDAHPTAPFYVTGSSDGSIRVWKWGGRDVIYTARVAGQHAKVSKIAFSCNGNKFAAVDGDGMLCLWQASQATEQKKPFFSQRCHNKSAADVRFLGHSSSVLITAGSSSLDYNLGLWDTLLPQNRALVHSWVAHTEGSTCAMYLPNQQTIVSGGRHGEICLWDIRQRQLRTTIKAFDSTHIVKTLISDVSQDLIVAGSSEGDIKIWSADSNPQLMYSLPGEHATKGGFSFRQVGQATVQGVQQLFIDQNMRLFSCGADASLKFRTLPSVYNMTNFI</sequence>
<name>A0A9P1J317_9PELO</name>
<protein>
    <recommendedName>
        <fullName evidence="3">RAVE complex protein Rav1 C-terminal domain-containing protein</fullName>
    </recommendedName>
</protein>
<dbReference type="InterPro" id="IPR022033">
    <property type="entry name" value="Rav1p_C"/>
</dbReference>
<dbReference type="SUPFAM" id="SSF50978">
    <property type="entry name" value="WD40 repeat-like"/>
    <property type="match status" value="1"/>
</dbReference>
<feature type="repeat" description="WD" evidence="1">
    <location>
        <begin position="1450"/>
        <end position="1491"/>
    </location>
</feature>
<evidence type="ECO:0000256" key="1">
    <source>
        <dbReference type="PROSITE-ProRule" id="PRU00221"/>
    </source>
</evidence>
<keyword evidence="1" id="KW-0853">WD repeat</keyword>
<evidence type="ECO:0000313" key="4">
    <source>
        <dbReference type="EMBL" id="CAI5454853.1"/>
    </source>
</evidence>
<dbReference type="FunFam" id="2.130.10.10:FF:002900">
    <property type="entry name" value="Protein CBR-RBC-1"/>
    <property type="match status" value="1"/>
</dbReference>
<comment type="caution">
    <text evidence="4">The sequence shown here is derived from an EMBL/GenBank/DDBJ whole genome shotgun (WGS) entry which is preliminary data.</text>
</comment>